<proteinExistence type="predicted"/>
<sequence>MSAHAHTLRSVLPIEMVDGVLQHLPRRDLVGCIMVNSIFYTIASRVLYHTIDDLHPSQSILCLLVLSKTPHLRPHVRHLEIDWYQHTTSPTGNLYTLLHRVLTHLPYLTSLSLELPRTHAPFRLLTHLPFSLTHFTTSLPCDQPLAHFLDTQPTLTDLTLRGLPAHPADSPLSHHHLAILPPPFPFLSTPNHPRTNFTLRPTSLPNLHALRTVHGGPNIITSVVQNRPVQVASIALFPGLACEALRALATSTVPMRRLSIMSFDPGAQEFLLRELAERFPGLEALHVVVLLCEYTHDLLKESAPLLAGFKSLQYITFMAATDPLYSAPGEQDIARLWHEACPTLRTIILPRGRVWFEGREGVGDLGELGR</sequence>
<accession>A0A369JNB5</accession>
<dbReference type="InterPro" id="IPR032675">
    <property type="entry name" value="LRR_dom_sf"/>
</dbReference>
<dbReference type="Proteomes" id="UP000076154">
    <property type="component" value="Unassembled WGS sequence"/>
</dbReference>
<dbReference type="AlphaFoldDB" id="A0A369JNB5"/>
<evidence type="ECO:0000313" key="2">
    <source>
        <dbReference type="Proteomes" id="UP000076154"/>
    </source>
</evidence>
<dbReference type="InParanoid" id="A0A369JNB5"/>
<dbReference type="Gene3D" id="3.80.10.10">
    <property type="entry name" value="Ribonuclease Inhibitor"/>
    <property type="match status" value="1"/>
</dbReference>
<dbReference type="OrthoDB" id="3178870at2759"/>
<reference evidence="1" key="1">
    <citation type="submission" date="2018-04" db="EMBL/GenBank/DDBJ databases">
        <title>Whole genome sequencing of Hypsizygus marmoreus.</title>
        <authorList>
            <person name="Choi I.-G."/>
            <person name="Min B."/>
            <person name="Kim J.-G."/>
            <person name="Kim S."/>
            <person name="Oh Y.-L."/>
            <person name="Kong W.-S."/>
            <person name="Park H."/>
            <person name="Jeong J."/>
            <person name="Song E.-S."/>
        </authorList>
    </citation>
    <scope>NUCLEOTIDE SEQUENCE [LARGE SCALE GENOMIC DNA]</scope>
    <source>
        <strain evidence="1">51987-8</strain>
    </source>
</reference>
<protein>
    <recommendedName>
        <fullName evidence="3">F-box domain-containing protein</fullName>
    </recommendedName>
</protein>
<evidence type="ECO:0000313" key="1">
    <source>
        <dbReference type="EMBL" id="RDB22037.1"/>
    </source>
</evidence>
<name>A0A369JNB5_HYPMA</name>
<comment type="caution">
    <text evidence="1">The sequence shown here is derived from an EMBL/GenBank/DDBJ whole genome shotgun (WGS) entry which is preliminary data.</text>
</comment>
<gene>
    <name evidence="1" type="ORF">Hypma_010873</name>
</gene>
<evidence type="ECO:0008006" key="3">
    <source>
        <dbReference type="Google" id="ProtNLM"/>
    </source>
</evidence>
<organism evidence="1 2">
    <name type="scientific">Hypsizygus marmoreus</name>
    <name type="common">White beech mushroom</name>
    <name type="synonym">Agaricus marmoreus</name>
    <dbReference type="NCBI Taxonomy" id="39966"/>
    <lineage>
        <taxon>Eukaryota</taxon>
        <taxon>Fungi</taxon>
        <taxon>Dikarya</taxon>
        <taxon>Basidiomycota</taxon>
        <taxon>Agaricomycotina</taxon>
        <taxon>Agaricomycetes</taxon>
        <taxon>Agaricomycetidae</taxon>
        <taxon>Agaricales</taxon>
        <taxon>Tricholomatineae</taxon>
        <taxon>Lyophyllaceae</taxon>
        <taxon>Hypsizygus</taxon>
    </lineage>
</organism>
<keyword evidence="2" id="KW-1185">Reference proteome</keyword>
<dbReference type="EMBL" id="LUEZ02000053">
    <property type="protein sequence ID" value="RDB22037.1"/>
    <property type="molecule type" value="Genomic_DNA"/>
</dbReference>